<evidence type="ECO:0000259" key="9">
    <source>
        <dbReference type="PROSITE" id="PS50850"/>
    </source>
</evidence>
<gene>
    <name evidence="10" type="primary">smvA_1</name>
    <name evidence="10" type="ORF">NCTC7304_02743</name>
</gene>
<sequence length="390" mass="41210">MFRQWLTLVIIVLAYIPVAIDATVLHVAAPTLSMTLGASGNELLWIIDIYSLVMAGMVLPMGAFGDRIGFKRLLMLGGTLFGLASLAAAFSHTASWLIATRVLLAIGAAMIVPATLAGIRATFSEEKQRNMALGVWAAVGSGGAAFGPLIGGILLEHFYWGSVFLINVPIVLVVMGLTARYVPRQAGRRDQPLNLGHAVMLIIAILLLVYSAKTALKGQLSPGVISLTLLTGTLLLGLFIRTQLAASRPMIDMRLFTHRIILSGVVMAMTAMITLVGFELLMAQELQFVHGLSPYEAGVLYAAGDGRQWIQRADCGRAGLASGTTAGRDGRNGVKRAEFLWPGDDGFQHPTMAGLGLMALLGFSAASALLASTSAIMAAAPAEKAQRLAL</sequence>
<feature type="transmembrane region" description="Helical" evidence="8">
    <location>
        <begin position="96"/>
        <end position="119"/>
    </location>
</feature>
<dbReference type="InterPro" id="IPR020846">
    <property type="entry name" value="MFS_dom"/>
</dbReference>
<dbReference type="InterPro" id="IPR036259">
    <property type="entry name" value="MFS_trans_sf"/>
</dbReference>
<comment type="subcellular location">
    <subcellularLocation>
        <location evidence="1">Cell inner membrane</location>
        <topology evidence="1">Multi-pass membrane protein</topology>
    </subcellularLocation>
</comment>
<evidence type="ECO:0000313" key="11">
    <source>
        <dbReference type="Proteomes" id="UP000254762"/>
    </source>
</evidence>
<dbReference type="CDD" id="cd17321">
    <property type="entry name" value="MFS_MMR_MDR_like"/>
    <property type="match status" value="1"/>
</dbReference>
<reference evidence="10 11" key="1">
    <citation type="submission" date="2018-06" db="EMBL/GenBank/DDBJ databases">
        <authorList>
            <consortium name="Pathogen Informatics"/>
            <person name="Doyle S."/>
        </authorList>
    </citation>
    <scope>NUCLEOTIDE SEQUENCE [LARGE SCALE GENOMIC DNA]</scope>
    <source>
        <strain evidence="10 11">NCTC7304</strain>
    </source>
</reference>
<accession>A0A379SYB1</accession>
<evidence type="ECO:0000256" key="4">
    <source>
        <dbReference type="ARBA" id="ARBA00022519"/>
    </source>
</evidence>
<keyword evidence="2" id="KW-0813">Transport</keyword>
<feature type="transmembrane region" description="Helical" evidence="8">
    <location>
        <begin position="159"/>
        <end position="182"/>
    </location>
</feature>
<evidence type="ECO:0000256" key="1">
    <source>
        <dbReference type="ARBA" id="ARBA00004429"/>
    </source>
</evidence>
<dbReference type="Pfam" id="PF07690">
    <property type="entry name" value="MFS_1"/>
    <property type="match status" value="1"/>
</dbReference>
<keyword evidence="5 8" id="KW-0812">Transmembrane</keyword>
<dbReference type="Proteomes" id="UP000254762">
    <property type="component" value="Unassembled WGS sequence"/>
</dbReference>
<feature type="transmembrane region" description="Helical" evidence="8">
    <location>
        <begin position="194"/>
        <end position="212"/>
    </location>
</feature>
<feature type="transmembrane region" description="Helical" evidence="8">
    <location>
        <begin position="355"/>
        <end position="380"/>
    </location>
</feature>
<evidence type="ECO:0000256" key="3">
    <source>
        <dbReference type="ARBA" id="ARBA00022475"/>
    </source>
</evidence>
<name>A0A379SYB1_SALER</name>
<dbReference type="GO" id="GO:0022857">
    <property type="term" value="F:transmembrane transporter activity"/>
    <property type="evidence" value="ECO:0007669"/>
    <property type="project" value="InterPro"/>
</dbReference>
<proteinExistence type="predicted"/>
<evidence type="ECO:0000256" key="6">
    <source>
        <dbReference type="ARBA" id="ARBA00022989"/>
    </source>
</evidence>
<feature type="transmembrane region" description="Helical" evidence="8">
    <location>
        <begin position="131"/>
        <end position="153"/>
    </location>
</feature>
<feature type="transmembrane region" description="Helical" evidence="8">
    <location>
        <begin position="73"/>
        <end position="90"/>
    </location>
</feature>
<evidence type="ECO:0000256" key="8">
    <source>
        <dbReference type="SAM" id="Phobius"/>
    </source>
</evidence>
<evidence type="ECO:0000256" key="2">
    <source>
        <dbReference type="ARBA" id="ARBA00022448"/>
    </source>
</evidence>
<feature type="transmembrane region" description="Helical" evidence="8">
    <location>
        <begin position="260"/>
        <end position="283"/>
    </location>
</feature>
<evidence type="ECO:0000313" key="10">
    <source>
        <dbReference type="EMBL" id="SUG33270.1"/>
    </source>
</evidence>
<keyword evidence="7 8" id="KW-0472">Membrane</keyword>
<evidence type="ECO:0000256" key="7">
    <source>
        <dbReference type="ARBA" id="ARBA00023136"/>
    </source>
</evidence>
<protein>
    <submittedName>
        <fullName evidence="10">Methyl viologen resistance protein SmvA</fullName>
    </submittedName>
</protein>
<dbReference type="SUPFAM" id="SSF103473">
    <property type="entry name" value="MFS general substrate transporter"/>
    <property type="match status" value="1"/>
</dbReference>
<dbReference type="InterPro" id="IPR011701">
    <property type="entry name" value="MFS"/>
</dbReference>
<feature type="transmembrane region" description="Helical" evidence="8">
    <location>
        <begin position="43"/>
        <end position="61"/>
    </location>
</feature>
<organism evidence="10 11">
    <name type="scientific">Salmonella enterica subsp. arizonae</name>
    <dbReference type="NCBI Taxonomy" id="59203"/>
    <lineage>
        <taxon>Bacteria</taxon>
        <taxon>Pseudomonadati</taxon>
        <taxon>Pseudomonadota</taxon>
        <taxon>Gammaproteobacteria</taxon>
        <taxon>Enterobacterales</taxon>
        <taxon>Enterobacteriaceae</taxon>
        <taxon>Salmonella</taxon>
    </lineage>
</organism>
<dbReference type="EMBL" id="UGXD01000002">
    <property type="protein sequence ID" value="SUG33270.1"/>
    <property type="molecule type" value="Genomic_DNA"/>
</dbReference>
<dbReference type="PANTHER" id="PTHR42718:SF47">
    <property type="entry name" value="METHYL VIOLOGEN RESISTANCE PROTEIN SMVA"/>
    <property type="match status" value="1"/>
</dbReference>
<feature type="domain" description="Major facilitator superfamily (MFS) profile" evidence="9">
    <location>
        <begin position="7"/>
        <end position="390"/>
    </location>
</feature>
<dbReference type="PROSITE" id="PS50850">
    <property type="entry name" value="MFS"/>
    <property type="match status" value="1"/>
</dbReference>
<dbReference type="PRINTS" id="PR01036">
    <property type="entry name" value="TCRTETB"/>
</dbReference>
<feature type="transmembrane region" description="Helical" evidence="8">
    <location>
        <begin position="224"/>
        <end position="240"/>
    </location>
</feature>
<dbReference type="PANTHER" id="PTHR42718">
    <property type="entry name" value="MAJOR FACILITATOR SUPERFAMILY MULTIDRUG TRANSPORTER MFSC"/>
    <property type="match status" value="1"/>
</dbReference>
<dbReference type="Gene3D" id="1.20.1720.10">
    <property type="entry name" value="Multidrug resistance protein D"/>
    <property type="match status" value="1"/>
</dbReference>
<keyword evidence="6 8" id="KW-1133">Transmembrane helix</keyword>
<keyword evidence="3" id="KW-1003">Cell membrane</keyword>
<evidence type="ECO:0000256" key="5">
    <source>
        <dbReference type="ARBA" id="ARBA00022692"/>
    </source>
</evidence>
<dbReference type="AlphaFoldDB" id="A0A379SYB1"/>
<dbReference type="GO" id="GO:0005886">
    <property type="term" value="C:plasma membrane"/>
    <property type="evidence" value="ECO:0007669"/>
    <property type="project" value="UniProtKB-SubCell"/>
</dbReference>
<keyword evidence="4" id="KW-0997">Cell inner membrane</keyword>